<evidence type="ECO:0000313" key="9">
    <source>
        <dbReference type="EMBL" id="EKV29844.1"/>
    </source>
</evidence>
<keyword evidence="6" id="KW-0119">Carbohydrate metabolism</keyword>
<dbReference type="Proteomes" id="UP000009881">
    <property type="component" value="Unassembled WGS sequence"/>
</dbReference>
<sequence>MTAAALLLLLLPSLAQGASEGCGQAPPSAPPETVEAAGETREVLVAVPDDYDPATPHRLVFGFHGRTNPAERVRRYYGLEDAMAEGAPTIFVYPTAKRQDDGTFIWRVPEDLDLFDAVVEDLSADYCIDRARLFAVGHSLGASFVNTLGCLRGDALRGIASVAGGIHARAEDCEGDVAALLLHNRGDRLVDVDRGRRARDVLVEANGLDPAPAGFYPRPFGCYRYGPAEARNPIAWCLYAESVNRRGRFYPHLWPDGAEEAIAAFFNVLP</sequence>
<feature type="chain" id="PRO_5003929711" description="Polyhydroxybutyrate depolymerase" evidence="8">
    <location>
        <begin position="18"/>
        <end position="270"/>
    </location>
</feature>
<evidence type="ECO:0000256" key="7">
    <source>
        <dbReference type="ARBA" id="ARBA00023326"/>
    </source>
</evidence>
<gene>
    <name evidence="9" type="ORF">C882_0275</name>
</gene>
<dbReference type="STRING" id="1238182.C882_0275"/>
<dbReference type="SUPFAM" id="SSF53474">
    <property type="entry name" value="alpha/beta-Hydrolases"/>
    <property type="match status" value="1"/>
</dbReference>
<dbReference type="eggNOG" id="COG3509">
    <property type="taxonomic scope" value="Bacteria"/>
</dbReference>
<reference evidence="9 10" key="1">
    <citation type="journal article" date="2013" name="Genome Announc.">
        <title>Draft Genome Sequence of an Alphaproteobacterium, Caenispirillum salinarum AK4(T), Isolated from a Solar Saltern.</title>
        <authorList>
            <person name="Khatri I."/>
            <person name="Singh A."/>
            <person name="Korpole S."/>
            <person name="Pinnaka A.K."/>
            <person name="Subramanian S."/>
        </authorList>
    </citation>
    <scope>NUCLEOTIDE SEQUENCE [LARGE SCALE GENOMIC DNA]</scope>
    <source>
        <strain evidence="9 10">AK4</strain>
    </source>
</reference>
<dbReference type="GO" id="GO:0030600">
    <property type="term" value="F:feruloyl esterase activity"/>
    <property type="evidence" value="ECO:0007669"/>
    <property type="project" value="InterPro"/>
</dbReference>
<evidence type="ECO:0000256" key="5">
    <source>
        <dbReference type="ARBA" id="ARBA00022801"/>
    </source>
</evidence>
<keyword evidence="3" id="KW-0858">Xylan degradation</keyword>
<name>K9GYK1_9PROT</name>
<evidence type="ECO:0000256" key="6">
    <source>
        <dbReference type="ARBA" id="ARBA00023277"/>
    </source>
</evidence>
<dbReference type="EMBL" id="ANHY01000011">
    <property type="protein sequence ID" value="EKV29844.1"/>
    <property type="molecule type" value="Genomic_DNA"/>
</dbReference>
<evidence type="ECO:0000256" key="4">
    <source>
        <dbReference type="ARBA" id="ARBA00022729"/>
    </source>
</evidence>
<accession>K9GYK1</accession>
<evidence type="ECO:0000256" key="2">
    <source>
        <dbReference type="ARBA" id="ARBA00022525"/>
    </source>
</evidence>
<evidence type="ECO:0008006" key="11">
    <source>
        <dbReference type="Google" id="ProtNLM"/>
    </source>
</evidence>
<dbReference type="GO" id="GO:0045493">
    <property type="term" value="P:xylan catabolic process"/>
    <property type="evidence" value="ECO:0007669"/>
    <property type="project" value="UniProtKB-KW"/>
</dbReference>
<feature type="signal peptide" evidence="8">
    <location>
        <begin position="1"/>
        <end position="17"/>
    </location>
</feature>
<comment type="subcellular location">
    <subcellularLocation>
        <location evidence="1">Secreted</location>
    </subcellularLocation>
</comment>
<dbReference type="Gene3D" id="3.40.50.1820">
    <property type="entry name" value="alpha/beta hydrolase"/>
    <property type="match status" value="1"/>
</dbReference>
<dbReference type="GO" id="GO:0005576">
    <property type="term" value="C:extracellular region"/>
    <property type="evidence" value="ECO:0007669"/>
    <property type="project" value="UniProtKB-SubCell"/>
</dbReference>
<protein>
    <recommendedName>
        <fullName evidence="11">Polyhydroxybutyrate depolymerase</fullName>
    </recommendedName>
</protein>
<evidence type="ECO:0000256" key="1">
    <source>
        <dbReference type="ARBA" id="ARBA00004613"/>
    </source>
</evidence>
<comment type="caution">
    <text evidence="9">The sequence shown here is derived from an EMBL/GenBank/DDBJ whole genome shotgun (WGS) entry which is preliminary data.</text>
</comment>
<dbReference type="InterPro" id="IPR043595">
    <property type="entry name" value="FaeB/C/D"/>
</dbReference>
<evidence type="ECO:0000313" key="10">
    <source>
        <dbReference type="Proteomes" id="UP000009881"/>
    </source>
</evidence>
<evidence type="ECO:0000256" key="3">
    <source>
        <dbReference type="ARBA" id="ARBA00022651"/>
    </source>
</evidence>
<keyword evidence="10" id="KW-1185">Reference proteome</keyword>
<proteinExistence type="predicted"/>
<organism evidence="9 10">
    <name type="scientific">Caenispirillum salinarum AK4</name>
    <dbReference type="NCBI Taxonomy" id="1238182"/>
    <lineage>
        <taxon>Bacteria</taxon>
        <taxon>Pseudomonadati</taxon>
        <taxon>Pseudomonadota</taxon>
        <taxon>Alphaproteobacteria</taxon>
        <taxon>Rhodospirillales</taxon>
        <taxon>Novispirillaceae</taxon>
        <taxon>Caenispirillum</taxon>
    </lineage>
</organism>
<evidence type="ECO:0000256" key="8">
    <source>
        <dbReference type="SAM" id="SignalP"/>
    </source>
</evidence>
<dbReference type="PANTHER" id="PTHR38050">
    <property type="match status" value="1"/>
</dbReference>
<dbReference type="InterPro" id="IPR029058">
    <property type="entry name" value="AB_hydrolase_fold"/>
</dbReference>
<keyword evidence="4 8" id="KW-0732">Signal</keyword>
<dbReference type="AlphaFoldDB" id="K9GYK1"/>
<keyword evidence="2" id="KW-0964">Secreted</keyword>
<dbReference type="PANTHER" id="PTHR38050:SF2">
    <property type="entry name" value="FERULOYL ESTERASE C-RELATED"/>
    <property type="match status" value="1"/>
</dbReference>
<keyword evidence="7" id="KW-0624">Polysaccharide degradation</keyword>
<keyword evidence="5" id="KW-0378">Hydrolase</keyword>